<evidence type="ECO:0000313" key="12">
    <source>
        <dbReference type="EMBL" id="HIV26539.1"/>
    </source>
</evidence>
<evidence type="ECO:0000256" key="10">
    <source>
        <dbReference type="SAM" id="MobiDB-lite"/>
    </source>
</evidence>
<evidence type="ECO:0000256" key="4">
    <source>
        <dbReference type="ARBA" id="ARBA00022980"/>
    </source>
</evidence>
<dbReference type="PANTHER" id="PTHR11760">
    <property type="entry name" value="30S/40S RIBOSOMAL PROTEIN S3"/>
    <property type="match status" value="1"/>
</dbReference>
<dbReference type="Gene3D" id="3.30.300.20">
    <property type="match status" value="1"/>
</dbReference>
<dbReference type="EMBL" id="DVOT01000020">
    <property type="protein sequence ID" value="HIV26539.1"/>
    <property type="molecule type" value="Genomic_DNA"/>
</dbReference>
<evidence type="ECO:0000313" key="13">
    <source>
        <dbReference type="Proteomes" id="UP000886884"/>
    </source>
</evidence>
<evidence type="ECO:0000256" key="3">
    <source>
        <dbReference type="ARBA" id="ARBA00022884"/>
    </source>
</evidence>
<dbReference type="InterPro" id="IPR057258">
    <property type="entry name" value="Ribosomal_uS3"/>
</dbReference>
<keyword evidence="4 8" id="KW-0689">Ribosomal protein</keyword>
<name>A0A9D1P6F0_9FIRM</name>
<dbReference type="InterPro" id="IPR009019">
    <property type="entry name" value="KH_sf_prok-type"/>
</dbReference>
<dbReference type="PROSITE" id="PS00548">
    <property type="entry name" value="RIBOSOMAL_S3"/>
    <property type="match status" value="1"/>
</dbReference>
<dbReference type="GO" id="GO:0019843">
    <property type="term" value="F:rRNA binding"/>
    <property type="evidence" value="ECO:0007669"/>
    <property type="project" value="UniProtKB-UniRule"/>
</dbReference>
<dbReference type="PANTHER" id="PTHR11760:SF19">
    <property type="entry name" value="SMALL RIBOSOMAL SUBUNIT PROTEIN US3C"/>
    <property type="match status" value="1"/>
</dbReference>
<dbReference type="HAMAP" id="MF_01309_B">
    <property type="entry name" value="Ribosomal_uS3_B"/>
    <property type="match status" value="1"/>
</dbReference>
<dbReference type="Pfam" id="PF00189">
    <property type="entry name" value="Ribosomal_S3_C"/>
    <property type="match status" value="1"/>
</dbReference>
<accession>A0A9D1P6F0</accession>
<keyword evidence="5 8" id="KW-0687">Ribonucleoprotein</keyword>
<dbReference type="CDD" id="cd02412">
    <property type="entry name" value="KH-II_30S_S3"/>
    <property type="match status" value="1"/>
</dbReference>
<dbReference type="FunFam" id="3.30.300.20:FF:000001">
    <property type="entry name" value="30S ribosomal protein S3"/>
    <property type="match status" value="1"/>
</dbReference>
<evidence type="ECO:0000256" key="9">
    <source>
        <dbReference type="RuleBase" id="RU003624"/>
    </source>
</evidence>
<dbReference type="SUPFAM" id="SSF54814">
    <property type="entry name" value="Prokaryotic type KH domain (KH-domain type II)"/>
    <property type="match status" value="1"/>
</dbReference>
<reference evidence="12" key="1">
    <citation type="submission" date="2020-10" db="EMBL/GenBank/DDBJ databases">
        <authorList>
            <person name="Gilroy R."/>
        </authorList>
    </citation>
    <scope>NUCLEOTIDE SEQUENCE</scope>
    <source>
        <strain evidence="12">CHK183-6373</strain>
    </source>
</reference>
<comment type="caution">
    <text evidence="12">The sequence shown here is derived from an EMBL/GenBank/DDBJ whole genome shotgun (WGS) entry which is preliminary data.</text>
</comment>
<dbReference type="PROSITE" id="PS50823">
    <property type="entry name" value="KH_TYPE_2"/>
    <property type="match status" value="1"/>
</dbReference>
<protein>
    <recommendedName>
        <fullName evidence="7 8">Small ribosomal subunit protein uS3</fullName>
    </recommendedName>
</protein>
<comment type="function">
    <text evidence="6 8">Binds the lower part of the 30S subunit head. Binds mRNA in the 70S ribosome, positioning it for translation.</text>
</comment>
<dbReference type="AlphaFoldDB" id="A0A9D1P6F0"/>
<gene>
    <name evidence="8 12" type="primary">rpsC</name>
    <name evidence="12" type="ORF">IAA64_01100</name>
</gene>
<dbReference type="InterPro" id="IPR004087">
    <property type="entry name" value="KH_dom"/>
</dbReference>
<dbReference type="Proteomes" id="UP000886884">
    <property type="component" value="Unassembled WGS sequence"/>
</dbReference>
<evidence type="ECO:0000256" key="7">
    <source>
        <dbReference type="ARBA" id="ARBA00035257"/>
    </source>
</evidence>
<evidence type="ECO:0000256" key="6">
    <source>
        <dbReference type="ARBA" id="ARBA00024998"/>
    </source>
</evidence>
<comment type="similarity">
    <text evidence="1 8 9">Belongs to the universal ribosomal protein uS3 family.</text>
</comment>
<dbReference type="Gene3D" id="3.30.1140.32">
    <property type="entry name" value="Ribosomal protein S3, C-terminal domain"/>
    <property type="match status" value="1"/>
</dbReference>
<dbReference type="GO" id="GO:0003729">
    <property type="term" value="F:mRNA binding"/>
    <property type="evidence" value="ECO:0007669"/>
    <property type="project" value="UniProtKB-UniRule"/>
</dbReference>
<dbReference type="InterPro" id="IPR015946">
    <property type="entry name" value="KH_dom-like_a/b"/>
</dbReference>
<feature type="domain" description="KH type-2" evidence="11">
    <location>
        <begin position="39"/>
        <end position="107"/>
    </location>
</feature>
<keyword evidence="2 8" id="KW-0699">rRNA-binding</keyword>
<organism evidence="12 13">
    <name type="scientific">Candidatus Ornithocaccomicrobium faecavium</name>
    <dbReference type="NCBI Taxonomy" id="2840890"/>
    <lineage>
        <taxon>Bacteria</taxon>
        <taxon>Bacillati</taxon>
        <taxon>Bacillota</taxon>
        <taxon>Clostridia</taxon>
        <taxon>Candidatus Ornithocaccomicrobium</taxon>
    </lineage>
</organism>
<dbReference type="GO" id="GO:0003735">
    <property type="term" value="F:structural constituent of ribosome"/>
    <property type="evidence" value="ECO:0007669"/>
    <property type="project" value="InterPro"/>
</dbReference>
<dbReference type="GO" id="GO:0006412">
    <property type="term" value="P:translation"/>
    <property type="evidence" value="ECO:0007669"/>
    <property type="project" value="UniProtKB-UniRule"/>
</dbReference>
<reference evidence="12" key="2">
    <citation type="journal article" date="2021" name="PeerJ">
        <title>Extensive microbial diversity within the chicken gut microbiome revealed by metagenomics and culture.</title>
        <authorList>
            <person name="Gilroy R."/>
            <person name="Ravi A."/>
            <person name="Getino M."/>
            <person name="Pursley I."/>
            <person name="Horton D.L."/>
            <person name="Alikhan N.F."/>
            <person name="Baker D."/>
            <person name="Gharbi K."/>
            <person name="Hall N."/>
            <person name="Watson M."/>
            <person name="Adriaenssens E.M."/>
            <person name="Foster-Nyarko E."/>
            <person name="Jarju S."/>
            <person name="Secka A."/>
            <person name="Antonio M."/>
            <person name="Oren A."/>
            <person name="Chaudhuri R.R."/>
            <person name="La Ragione R."/>
            <person name="Hildebrand F."/>
            <person name="Pallen M.J."/>
        </authorList>
    </citation>
    <scope>NUCLEOTIDE SEQUENCE</scope>
    <source>
        <strain evidence="12">CHK183-6373</strain>
    </source>
</reference>
<sequence>MGQKVNPHGARVGVILDWSTKWYAGKKDFSNNLVEDFNLRKMLKEKLYAAGISHIDIERPGDKITVSIYTAKPGIIIGHQGAGVEALKKEIEKFTGKAVNLNILEIESPDTDAQLVAENIAQQLEKRISFRRAMKQAITRAKNPGYRPGERGQRGGNRNRAPKHVSEVKGIKTQVSGRLGGADIARSEGYHDGSIPLQTLRANIDYGFAEAKTTYGRIGVKVWIYKGQVLPKSKKSEKPAQRT</sequence>
<dbReference type="InterPro" id="IPR001351">
    <property type="entry name" value="Ribosomal_uS3_C"/>
</dbReference>
<feature type="region of interest" description="Disordered" evidence="10">
    <location>
        <begin position="142"/>
        <end position="165"/>
    </location>
</feature>
<dbReference type="GO" id="GO:0022627">
    <property type="term" value="C:cytosolic small ribosomal subunit"/>
    <property type="evidence" value="ECO:0007669"/>
    <property type="project" value="TreeGrafter"/>
</dbReference>
<evidence type="ECO:0000259" key="11">
    <source>
        <dbReference type="PROSITE" id="PS50823"/>
    </source>
</evidence>
<evidence type="ECO:0000256" key="5">
    <source>
        <dbReference type="ARBA" id="ARBA00023274"/>
    </source>
</evidence>
<dbReference type="InterPro" id="IPR036419">
    <property type="entry name" value="Ribosomal_S3_C_sf"/>
</dbReference>
<dbReference type="SMART" id="SM00322">
    <property type="entry name" value="KH"/>
    <property type="match status" value="1"/>
</dbReference>
<dbReference type="NCBIfam" id="TIGR01009">
    <property type="entry name" value="rpsC_bact"/>
    <property type="match status" value="1"/>
</dbReference>
<comment type="subunit">
    <text evidence="8">Part of the 30S ribosomal subunit. Forms a tight complex with proteins S10 and S14.</text>
</comment>
<dbReference type="InterPro" id="IPR005704">
    <property type="entry name" value="Ribosomal_uS3_bac-typ"/>
</dbReference>
<evidence type="ECO:0000256" key="1">
    <source>
        <dbReference type="ARBA" id="ARBA00010761"/>
    </source>
</evidence>
<keyword evidence="3 8" id="KW-0694">RNA-binding</keyword>
<evidence type="ECO:0000256" key="8">
    <source>
        <dbReference type="HAMAP-Rule" id="MF_01309"/>
    </source>
</evidence>
<dbReference type="InterPro" id="IPR018280">
    <property type="entry name" value="Ribosomal_uS3_CS"/>
</dbReference>
<dbReference type="SUPFAM" id="SSF54821">
    <property type="entry name" value="Ribosomal protein S3 C-terminal domain"/>
    <property type="match status" value="1"/>
</dbReference>
<evidence type="ECO:0000256" key="2">
    <source>
        <dbReference type="ARBA" id="ARBA00022730"/>
    </source>
</evidence>
<dbReference type="InterPro" id="IPR004044">
    <property type="entry name" value="KH_dom_type_2"/>
</dbReference>
<proteinExistence type="inferred from homology"/>
<dbReference type="Pfam" id="PF07650">
    <property type="entry name" value="KH_2"/>
    <property type="match status" value="1"/>
</dbReference>